<dbReference type="Pfam" id="PF14153">
    <property type="entry name" value="Spore_coat_CotO"/>
    <property type="match status" value="1"/>
</dbReference>
<accession>A0A940NPK8</accession>
<reference evidence="1" key="1">
    <citation type="submission" date="2021-04" db="EMBL/GenBank/DDBJ databases">
        <title>Genome seq and assembly of Bacillus sp.</title>
        <authorList>
            <person name="Chhetri G."/>
        </authorList>
    </citation>
    <scope>NUCLEOTIDE SEQUENCE</scope>
    <source>
        <strain evidence="1">RG28</strain>
    </source>
</reference>
<evidence type="ECO:0000313" key="2">
    <source>
        <dbReference type="Proteomes" id="UP000682134"/>
    </source>
</evidence>
<dbReference type="Proteomes" id="UP000682134">
    <property type="component" value="Unassembled WGS sequence"/>
</dbReference>
<organism evidence="1 2">
    <name type="scientific">Gottfriedia endophytica</name>
    <dbReference type="NCBI Taxonomy" id="2820819"/>
    <lineage>
        <taxon>Bacteria</taxon>
        <taxon>Bacillati</taxon>
        <taxon>Bacillota</taxon>
        <taxon>Bacilli</taxon>
        <taxon>Bacillales</taxon>
        <taxon>Bacillaceae</taxon>
        <taxon>Gottfriedia</taxon>
    </lineage>
</organism>
<dbReference type="RefSeq" id="WP_209403331.1">
    <property type="nucleotide sequence ID" value="NZ_JAGIYQ010000003.1"/>
</dbReference>
<protein>
    <recommendedName>
        <fullName evidence="3">Spore coat protein CotO</fullName>
    </recommendedName>
</protein>
<name>A0A940NPK8_9BACI</name>
<dbReference type="EMBL" id="JAGIYQ010000003">
    <property type="protein sequence ID" value="MBP0724612.1"/>
    <property type="molecule type" value="Genomic_DNA"/>
</dbReference>
<evidence type="ECO:0000313" key="1">
    <source>
        <dbReference type="EMBL" id="MBP0724612.1"/>
    </source>
</evidence>
<keyword evidence="2" id="KW-1185">Reference proteome</keyword>
<gene>
    <name evidence="1" type="ORF">J5Y03_05350</name>
</gene>
<evidence type="ECO:0008006" key="3">
    <source>
        <dbReference type="Google" id="ProtNLM"/>
    </source>
</evidence>
<dbReference type="InterPro" id="IPR025439">
    <property type="entry name" value="Spore_coat_CotO"/>
</dbReference>
<proteinExistence type="predicted"/>
<sequence>MVKRETKEELKPLLYVAQPELPQAKLKVQQSFVLKGKQMNNKDDFSDVELKTEPIEEEKPIEVKEKKSWKKKPFREMSIEEKVYFMINKPHYIPKVECRIQTIHDLLIGYITGYENNEVLVKVSSNLTEMKIPIVEIESIQMAGI</sequence>
<dbReference type="AlphaFoldDB" id="A0A940NPK8"/>
<comment type="caution">
    <text evidence="1">The sequence shown here is derived from an EMBL/GenBank/DDBJ whole genome shotgun (WGS) entry which is preliminary data.</text>
</comment>